<dbReference type="InterPro" id="IPR017927">
    <property type="entry name" value="FAD-bd_FR_type"/>
</dbReference>
<keyword evidence="7" id="KW-0249">Electron transport</keyword>
<feature type="transmembrane region" description="Helical" evidence="14">
    <location>
        <begin position="226"/>
        <end position="247"/>
    </location>
</feature>
<feature type="transmembrane region" description="Helical" evidence="14">
    <location>
        <begin position="312"/>
        <end position="331"/>
    </location>
</feature>
<dbReference type="PROSITE" id="PS51384">
    <property type="entry name" value="FAD_FR"/>
    <property type="match status" value="1"/>
</dbReference>
<comment type="similarity">
    <text evidence="2">Belongs to the ferric reductase (FRE) family.</text>
</comment>
<dbReference type="SFLD" id="SFLDG01168">
    <property type="entry name" value="Ferric_reductase_subgroup_(FRE"/>
    <property type="match status" value="1"/>
</dbReference>
<proteinExistence type="inferred from homology"/>
<gene>
    <name evidence="16" type="ORF">SCLCIDRAFT_302950</name>
</gene>
<dbReference type="GO" id="GO:0006879">
    <property type="term" value="P:intracellular iron ion homeostasis"/>
    <property type="evidence" value="ECO:0007669"/>
    <property type="project" value="TreeGrafter"/>
</dbReference>
<dbReference type="SFLD" id="SFLDS00052">
    <property type="entry name" value="Ferric_Reductase_Domain"/>
    <property type="match status" value="1"/>
</dbReference>
<evidence type="ECO:0000313" key="16">
    <source>
        <dbReference type="EMBL" id="KIM55324.1"/>
    </source>
</evidence>
<evidence type="ECO:0000256" key="1">
    <source>
        <dbReference type="ARBA" id="ARBA00004651"/>
    </source>
</evidence>
<dbReference type="GO" id="GO:0006826">
    <property type="term" value="P:iron ion transport"/>
    <property type="evidence" value="ECO:0007669"/>
    <property type="project" value="TreeGrafter"/>
</dbReference>
<evidence type="ECO:0000256" key="10">
    <source>
        <dbReference type="ARBA" id="ARBA00023065"/>
    </source>
</evidence>
<evidence type="ECO:0000256" key="5">
    <source>
        <dbReference type="ARBA" id="ARBA00022475"/>
    </source>
</evidence>
<dbReference type="GO" id="GO:0052851">
    <property type="term" value="F:ferric-chelate reductase (NADPH) activity"/>
    <property type="evidence" value="ECO:0007669"/>
    <property type="project" value="UniProtKB-EC"/>
</dbReference>
<dbReference type="OrthoDB" id="17725at2759"/>
<dbReference type="Gene3D" id="3.40.50.80">
    <property type="entry name" value="Nucleotide-binding domain of ferredoxin-NADP reductase (FNR) module"/>
    <property type="match status" value="1"/>
</dbReference>
<dbReference type="PANTHER" id="PTHR32361">
    <property type="entry name" value="FERRIC/CUPRIC REDUCTASE TRANSMEMBRANE COMPONENT"/>
    <property type="match status" value="1"/>
</dbReference>
<dbReference type="InParanoid" id="A0A0C3DG21"/>
<dbReference type="InterPro" id="IPR013112">
    <property type="entry name" value="FAD-bd_8"/>
</dbReference>
<evidence type="ECO:0000256" key="6">
    <source>
        <dbReference type="ARBA" id="ARBA00022692"/>
    </source>
</evidence>
<sequence length="605" mass="66130">MSSAQHASHPASSTYLTVSDESLVANIDIAISIIILVLALFNAPRAVARFTNRSEWFQGILLRYVPLTCKPRINLNTESIYLHSDPTKQPIDLDNSTSSCSATLKALPPIPGQALKHAYAGPLSSGEKQPVHVPMFLSVVHPLANILTRRVYEGYTIGHVLLIVGYTAIVFYAGFYQSNPFVDPLRAGWVATSQIPFLYAFATKNNVIGMLLGAGYEKLNYFHRHIGRLIVVGVNVHAIGYIYKWSLEGETSVELARPFIRWGFVGLVCVDLLWICSTRFVRAKSYNLFVITHVLGSFVFLFAVCYHRPGCVPYVIAACVFYGLDHLLRIIKSRITTATLRPIPELGLTRVEIPTINAGWRAGQHVRLRVLSTSMGFWGLTEVHPFTIANVADTEEGLVLLCQKSGKWTTRMYELSSTAKYGEKGQEVGKRARVMIEGPYGGVGNTVMASYSGALFVAGGSGITFALSAIQDLVRSGSSDGAKFVDLVWSIRDVASLMPMVPFFTSLITQNSSLRVRVSVFYTRALKISFQGMYLPPGITLTPGRPKIAQFLDEVVTSTQCMGGASGVFVGVCGPASLADDVAGAVRTFDVDRKQAIGGIELHEE</sequence>
<keyword evidence="8 14" id="KW-1133">Transmembrane helix</keyword>
<protein>
    <recommendedName>
        <fullName evidence="3">ferric-chelate reductase (NADPH)</fullName>
        <ecNumber evidence="3">1.16.1.9</ecNumber>
    </recommendedName>
</protein>
<comment type="catalytic activity">
    <reaction evidence="13">
        <text>2 a Fe(II)-siderophore + NADP(+) + H(+) = 2 a Fe(III)-siderophore + NADPH</text>
        <dbReference type="Rhea" id="RHEA:28795"/>
        <dbReference type="Rhea" id="RHEA-COMP:11342"/>
        <dbReference type="Rhea" id="RHEA-COMP:11344"/>
        <dbReference type="ChEBI" id="CHEBI:15378"/>
        <dbReference type="ChEBI" id="CHEBI:29033"/>
        <dbReference type="ChEBI" id="CHEBI:29034"/>
        <dbReference type="ChEBI" id="CHEBI:57783"/>
        <dbReference type="ChEBI" id="CHEBI:58349"/>
        <dbReference type="EC" id="1.16.1.9"/>
    </reaction>
</comment>
<dbReference type="EC" id="1.16.1.9" evidence="3"/>
<evidence type="ECO:0000256" key="9">
    <source>
        <dbReference type="ARBA" id="ARBA00023002"/>
    </source>
</evidence>
<dbReference type="InterPro" id="IPR013121">
    <property type="entry name" value="Fe_red_NAD-bd_6"/>
</dbReference>
<evidence type="ECO:0000256" key="8">
    <source>
        <dbReference type="ARBA" id="ARBA00022989"/>
    </source>
</evidence>
<dbReference type="SUPFAM" id="SSF52343">
    <property type="entry name" value="Ferredoxin reductase-like, C-terminal NADP-linked domain"/>
    <property type="match status" value="1"/>
</dbReference>
<dbReference type="InterPro" id="IPR013130">
    <property type="entry name" value="Fe3_Rdtase_TM_dom"/>
</dbReference>
<feature type="domain" description="FAD-binding FR-type" evidence="15">
    <location>
        <begin position="323"/>
        <end position="446"/>
    </location>
</feature>
<evidence type="ECO:0000256" key="11">
    <source>
        <dbReference type="ARBA" id="ARBA00023136"/>
    </source>
</evidence>
<feature type="transmembrane region" description="Helical" evidence="14">
    <location>
        <begin position="23"/>
        <end position="43"/>
    </location>
</feature>
<keyword evidence="6 14" id="KW-0812">Transmembrane</keyword>
<organism evidence="16 17">
    <name type="scientific">Scleroderma citrinum Foug A</name>
    <dbReference type="NCBI Taxonomy" id="1036808"/>
    <lineage>
        <taxon>Eukaryota</taxon>
        <taxon>Fungi</taxon>
        <taxon>Dikarya</taxon>
        <taxon>Basidiomycota</taxon>
        <taxon>Agaricomycotina</taxon>
        <taxon>Agaricomycetes</taxon>
        <taxon>Agaricomycetidae</taxon>
        <taxon>Boletales</taxon>
        <taxon>Sclerodermatineae</taxon>
        <taxon>Sclerodermataceae</taxon>
        <taxon>Scleroderma</taxon>
    </lineage>
</organism>
<evidence type="ECO:0000259" key="15">
    <source>
        <dbReference type="PROSITE" id="PS51384"/>
    </source>
</evidence>
<dbReference type="InterPro" id="IPR017938">
    <property type="entry name" value="Riboflavin_synthase-like_b-brl"/>
</dbReference>
<dbReference type="GO" id="GO:0015677">
    <property type="term" value="P:copper ion import"/>
    <property type="evidence" value="ECO:0007669"/>
    <property type="project" value="TreeGrafter"/>
</dbReference>
<dbReference type="STRING" id="1036808.A0A0C3DG21"/>
<feature type="transmembrane region" description="Helical" evidence="14">
    <location>
        <begin position="195"/>
        <end position="214"/>
    </location>
</feature>
<name>A0A0C3DG21_9AGAM</name>
<evidence type="ECO:0000256" key="2">
    <source>
        <dbReference type="ARBA" id="ARBA00006278"/>
    </source>
</evidence>
<evidence type="ECO:0000313" key="17">
    <source>
        <dbReference type="Proteomes" id="UP000053989"/>
    </source>
</evidence>
<dbReference type="Proteomes" id="UP000053989">
    <property type="component" value="Unassembled WGS sequence"/>
</dbReference>
<dbReference type="Pfam" id="PF08022">
    <property type="entry name" value="FAD_binding_8"/>
    <property type="match status" value="1"/>
</dbReference>
<keyword evidence="17" id="KW-1185">Reference proteome</keyword>
<keyword evidence="11 14" id="KW-0472">Membrane</keyword>
<keyword evidence="12" id="KW-0325">Glycoprotein</keyword>
<dbReference type="CDD" id="cd06186">
    <property type="entry name" value="NOX_Duox_like_FAD_NADP"/>
    <property type="match status" value="1"/>
</dbReference>
<evidence type="ECO:0000256" key="14">
    <source>
        <dbReference type="SAM" id="Phobius"/>
    </source>
</evidence>
<feature type="transmembrane region" description="Helical" evidence="14">
    <location>
        <begin position="288"/>
        <end position="306"/>
    </location>
</feature>
<feature type="transmembrane region" description="Helical" evidence="14">
    <location>
        <begin position="155"/>
        <end position="175"/>
    </location>
</feature>
<accession>A0A0C3DG21</accession>
<dbReference type="EMBL" id="KN822136">
    <property type="protein sequence ID" value="KIM55324.1"/>
    <property type="molecule type" value="Genomic_DNA"/>
</dbReference>
<evidence type="ECO:0000256" key="7">
    <source>
        <dbReference type="ARBA" id="ARBA00022982"/>
    </source>
</evidence>
<dbReference type="HOGENOM" id="CLU_017408_1_0_1"/>
<dbReference type="Pfam" id="PF08030">
    <property type="entry name" value="NAD_binding_6"/>
    <property type="match status" value="1"/>
</dbReference>
<keyword evidence="9" id="KW-0560">Oxidoreductase</keyword>
<dbReference type="AlphaFoldDB" id="A0A0C3DG21"/>
<reference evidence="16 17" key="1">
    <citation type="submission" date="2014-04" db="EMBL/GenBank/DDBJ databases">
        <authorList>
            <consortium name="DOE Joint Genome Institute"/>
            <person name="Kuo A."/>
            <person name="Kohler A."/>
            <person name="Nagy L.G."/>
            <person name="Floudas D."/>
            <person name="Copeland A."/>
            <person name="Barry K.W."/>
            <person name="Cichocki N."/>
            <person name="Veneault-Fourrey C."/>
            <person name="LaButti K."/>
            <person name="Lindquist E.A."/>
            <person name="Lipzen A."/>
            <person name="Lundell T."/>
            <person name="Morin E."/>
            <person name="Murat C."/>
            <person name="Sun H."/>
            <person name="Tunlid A."/>
            <person name="Henrissat B."/>
            <person name="Grigoriev I.V."/>
            <person name="Hibbett D.S."/>
            <person name="Martin F."/>
            <person name="Nordberg H.P."/>
            <person name="Cantor M.N."/>
            <person name="Hua S.X."/>
        </authorList>
    </citation>
    <scope>NUCLEOTIDE SEQUENCE [LARGE SCALE GENOMIC DNA]</scope>
    <source>
        <strain evidence="16 17">Foug A</strain>
    </source>
</reference>
<dbReference type="GO" id="GO:0005886">
    <property type="term" value="C:plasma membrane"/>
    <property type="evidence" value="ECO:0007669"/>
    <property type="project" value="UniProtKB-SubCell"/>
</dbReference>
<dbReference type="PANTHER" id="PTHR32361:SF9">
    <property type="entry name" value="FERRIC REDUCTASE TRANSMEMBRANE COMPONENT 3-RELATED"/>
    <property type="match status" value="1"/>
</dbReference>
<evidence type="ECO:0000256" key="13">
    <source>
        <dbReference type="ARBA" id="ARBA00048483"/>
    </source>
</evidence>
<dbReference type="InterPro" id="IPR051410">
    <property type="entry name" value="Ferric/Cupric_Reductase"/>
</dbReference>
<keyword evidence="10" id="KW-0406">Ion transport</keyword>
<evidence type="ECO:0000256" key="3">
    <source>
        <dbReference type="ARBA" id="ARBA00012668"/>
    </source>
</evidence>
<dbReference type="Pfam" id="PF01794">
    <property type="entry name" value="Ferric_reduct"/>
    <property type="match status" value="1"/>
</dbReference>
<dbReference type="InterPro" id="IPR039261">
    <property type="entry name" value="FNR_nucleotide-bd"/>
</dbReference>
<comment type="subcellular location">
    <subcellularLocation>
        <location evidence="1">Cell membrane</location>
        <topology evidence="1">Multi-pass membrane protein</topology>
    </subcellularLocation>
</comment>
<feature type="transmembrane region" description="Helical" evidence="14">
    <location>
        <begin position="259"/>
        <end position="276"/>
    </location>
</feature>
<keyword evidence="5" id="KW-1003">Cell membrane</keyword>
<evidence type="ECO:0000256" key="12">
    <source>
        <dbReference type="ARBA" id="ARBA00023180"/>
    </source>
</evidence>
<keyword evidence="4" id="KW-0813">Transport</keyword>
<dbReference type="SUPFAM" id="SSF63380">
    <property type="entry name" value="Riboflavin synthase domain-like"/>
    <property type="match status" value="1"/>
</dbReference>
<evidence type="ECO:0000256" key="4">
    <source>
        <dbReference type="ARBA" id="ARBA00022448"/>
    </source>
</evidence>
<reference evidence="17" key="2">
    <citation type="submission" date="2015-01" db="EMBL/GenBank/DDBJ databases">
        <title>Evolutionary Origins and Diversification of the Mycorrhizal Mutualists.</title>
        <authorList>
            <consortium name="DOE Joint Genome Institute"/>
            <consortium name="Mycorrhizal Genomics Consortium"/>
            <person name="Kohler A."/>
            <person name="Kuo A."/>
            <person name="Nagy L.G."/>
            <person name="Floudas D."/>
            <person name="Copeland A."/>
            <person name="Barry K.W."/>
            <person name="Cichocki N."/>
            <person name="Veneault-Fourrey C."/>
            <person name="LaButti K."/>
            <person name="Lindquist E.A."/>
            <person name="Lipzen A."/>
            <person name="Lundell T."/>
            <person name="Morin E."/>
            <person name="Murat C."/>
            <person name="Riley R."/>
            <person name="Ohm R."/>
            <person name="Sun H."/>
            <person name="Tunlid A."/>
            <person name="Henrissat B."/>
            <person name="Grigoriev I.V."/>
            <person name="Hibbett D.S."/>
            <person name="Martin F."/>
        </authorList>
    </citation>
    <scope>NUCLEOTIDE SEQUENCE [LARGE SCALE GENOMIC DNA]</scope>
    <source>
        <strain evidence="17">Foug A</strain>
    </source>
</reference>